<dbReference type="InterPro" id="IPR013849">
    <property type="entry name" value="DNA_helicase_Holl-junc_RuvA_I"/>
</dbReference>
<dbReference type="Gene3D" id="2.40.50.140">
    <property type="entry name" value="Nucleic acid-binding proteins"/>
    <property type="match status" value="1"/>
</dbReference>
<dbReference type="Gene3D" id="1.10.150.20">
    <property type="entry name" value="5' to 3' exonuclease, C-terminal subdomain"/>
    <property type="match status" value="1"/>
</dbReference>
<dbReference type="SUPFAM" id="SSF46929">
    <property type="entry name" value="DNA helicase RuvA subunit, C-terminal domain"/>
    <property type="match status" value="1"/>
</dbReference>
<dbReference type="GO" id="GO:0005737">
    <property type="term" value="C:cytoplasm"/>
    <property type="evidence" value="ECO:0007669"/>
    <property type="project" value="UniProtKB-SubCell"/>
</dbReference>
<dbReference type="EMBL" id="WWHY01000001">
    <property type="protein sequence ID" value="MYR34405.1"/>
    <property type="molecule type" value="Genomic_DNA"/>
</dbReference>
<dbReference type="GeneID" id="91389826"/>
<dbReference type="InterPro" id="IPR012340">
    <property type="entry name" value="NA-bd_OB-fold"/>
</dbReference>
<dbReference type="SUPFAM" id="SSF47781">
    <property type="entry name" value="RuvA domain 2-like"/>
    <property type="match status" value="1"/>
</dbReference>
<evidence type="ECO:0000256" key="2">
    <source>
        <dbReference type="ARBA" id="ARBA00022763"/>
    </source>
</evidence>
<keyword evidence="5 6" id="KW-0234">DNA repair</keyword>
<feature type="region of interest" description="Domain III" evidence="6">
    <location>
        <begin position="148"/>
        <end position="205"/>
    </location>
</feature>
<keyword evidence="1 6" id="KW-0963">Cytoplasm</keyword>
<comment type="subcellular location">
    <subcellularLocation>
        <location evidence="6">Cytoplasm</location>
    </subcellularLocation>
</comment>
<evidence type="ECO:0000256" key="1">
    <source>
        <dbReference type="ARBA" id="ARBA00022490"/>
    </source>
</evidence>
<comment type="caution">
    <text evidence="8">The sequence shown here is derived from an EMBL/GenBank/DDBJ whole genome shotgun (WGS) entry which is preliminary data.</text>
</comment>
<keyword evidence="3 6" id="KW-0238">DNA-binding</keyword>
<evidence type="ECO:0000313" key="8">
    <source>
        <dbReference type="EMBL" id="MYR34405.1"/>
    </source>
</evidence>
<dbReference type="Pfam" id="PF07499">
    <property type="entry name" value="RuvA_C"/>
    <property type="match status" value="1"/>
</dbReference>
<dbReference type="InterPro" id="IPR003583">
    <property type="entry name" value="Hlx-hairpin-Hlx_DNA-bd_motif"/>
</dbReference>
<evidence type="ECO:0000256" key="6">
    <source>
        <dbReference type="HAMAP-Rule" id="MF_00031"/>
    </source>
</evidence>
<comment type="function">
    <text evidence="6">The RuvA-RuvB-RuvC complex processes Holliday junction (HJ) DNA during genetic recombination and DNA repair, while the RuvA-RuvB complex plays an important role in the rescue of blocked DNA replication forks via replication fork reversal (RFR). RuvA specifically binds to HJ cruciform DNA, conferring on it an open structure. The RuvB hexamer acts as an ATP-dependent pump, pulling dsDNA into and through the RuvAB complex. HJ branch migration allows RuvC to scan DNA until it finds its consensus sequence, where it cleaves and resolves the cruciform DNA.</text>
</comment>
<proteinExistence type="inferred from homology"/>
<evidence type="ECO:0000256" key="5">
    <source>
        <dbReference type="ARBA" id="ARBA00023204"/>
    </source>
</evidence>
<dbReference type="GO" id="GO:0005524">
    <property type="term" value="F:ATP binding"/>
    <property type="evidence" value="ECO:0007669"/>
    <property type="project" value="InterPro"/>
</dbReference>
<dbReference type="SUPFAM" id="SSF50249">
    <property type="entry name" value="Nucleic acid-binding proteins"/>
    <property type="match status" value="1"/>
</dbReference>
<dbReference type="InterPro" id="IPR010994">
    <property type="entry name" value="RuvA_2-like"/>
</dbReference>
<dbReference type="SMART" id="SM00278">
    <property type="entry name" value="HhH1"/>
    <property type="match status" value="2"/>
</dbReference>
<keyword evidence="4 6" id="KW-0233">DNA recombination</keyword>
<protein>
    <recommendedName>
        <fullName evidence="6">Holliday junction branch migration complex subunit RuvA</fullName>
    </recommendedName>
</protein>
<dbReference type="GO" id="GO:0048476">
    <property type="term" value="C:Holliday junction resolvase complex"/>
    <property type="evidence" value="ECO:0007669"/>
    <property type="project" value="UniProtKB-UniRule"/>
</dbReference>
<evidence type="ECO:0000256" key="4">
    <source>
        <dbReference type="ARBA" id="ARBA00023172"/>
    </source>
</evidence>
<dbReference type="AlphaFoldDB" id="A0A7K2IX97"/>
<name>A0A7K2IX97_9ACTN</name>
<dbReference type="GO" id="GO:0006281">
    <property type="term" value="P:DNA repair"/>
    <property type="evidence" value="ECO:0007669"/>
    <property type="project" value="UniProtKB-UniRule"/>
</dbReference>
<comment type="caution">
    <text evidence="6">Lacks conserved residue(s) required for the propagation of feature annotation.</text>
</comment>
<evidence type="ECO:0000256" key="3">
    <source>
        <dbReference type="ARBA" id="ARBA00023125"/>
    </source>
</evidence>
<dbReference type="InterPro" id="IPR011114">
    <property type="entry name" value="RuvA_C"/>
</dbReference>
<organism evidence="8 9">
    <name type="scientific">Nocardiopsis alba</name>
    <dbReference type="NCBI Taxonomy" id="53437"/>
    <lineage>
        <taxon>Bacteria</taxon>
        <taxon>Bacillati</taxon>
        <taxon>Actinomycetota</taxon>
        <taxon>Actinomycetes</taxon>
        <taxon>Streptosporangiales</taxon>
        <taxon>Nocardiopsidaceae</taxon>
        <taxon>Nocardiopsis</taxon>
    </lineage>
</organism>
<dbReference type="Proteomes" id="UP000467124">
    <property type="component" value="Unassembled WGS sequence"/>
</dbReference>
<dbReference type="GO" id="GO:0009378">
    <property type="term" value="F:four-way junction helicase activity"/>
    <property type="evidence" value="ECO:0007669"/>
    <property type="project" value="InterPro"/>
</dbReference>
<reference evidence="8 9" key="1">
    <citation type="journal article" date="2019" name="Nat. Commun.">
        <title>The antimicrobial potential of Streptomyces from insect microbiomes.</title>
        <authorList>
            <person name="Chevrette M.G."/>
            <person name="Carlson C.M."/>
            <person name="Ortega H.E."/>
            <person name="Thomas C."/>
            <person name="Ananiev G.E."/>
            <person name="Barns K.J."/>
            <person name="Book A.J."/>
            <person name="Cagnazzo J."/>
            <person name="Carlos C."/>
            <person name="Flanigan W."/>
            <person name="Grubbs K.J."/>
            <person name="Horn H.A."/>
            <person name="Hoffmann F.M."/>
            <person name="Klassen J.L."/>
            <person name="Knack J.J."/>
            <person name="Lewin G.R."/>
            <person name="McDonald B.R."/>
            <person name="Muller L."/>
            <person name="Melo W.G.P."/>
            <person name="Pinto-Tomas A.A."/>
            <person name="Schmitz A."/>
            <person name="Wendt-Pienkowski E."/>
            <person name="Wildman S."/>
            <person name="Zhao M."/>
            <person name="Zhang F."/>
            <person name="Bugni T.S."/>
            <person name="Andes D.R."/>
            <person name="Pupo M.T."/>
            <person name="Currie C.R."/>
        </authorList>
    </citation>
    <scope>NUCLEOTIDE SEQUENCE [LARGE SCALE GENOMIC DNA]</scope>
    <source>
        <strain evidence="8 9">SID5840</strain>
    </source>
</reference>
<dbReference type="RefSeq" id="WP_017534115.1">
    <property type="nucleotide sequence ID" value="NZ_BAZE01000001.1"/>
</dbReference>
<dbReference type="GO" id="GO:0009379">
    <property type="term" value="C:Holliday junction helicase complex"/>
    <property type="evidence" value="ECO:0007669"/>
    <property type="project" value="InterPro"/>
</dbReference>
<dbReference type="GO" id="GO:0006310">
    <property type="term" value="P:DNA recombination"/>
    <property type="evidence" value="ECO:0007669"/>
    <property type="project" value="UniProtKB-UniRule"/>
</dbReference>
<comment type="domain">
    <text evidence="6">Has three domains with a flexible linker between the domains II and III and assumes an 'L' shape. Domain III is highly mobile and contacts RuvB.</text>
</comment>
<dbReference type="Gene3D" id="1.10.8.10">
    <property type="entry name" value="DNA helicase RuvA subunit, C-terminal domain"/>
    <property type="match status" value="1"/>
</dbReference>
<comment type="subunit">
    <text evidence="6">Homotetramer. Forms an RuvA(8)-RuvB(12)-Holliday junction (HJ) complex. HJ DNA is sandwiched between 2 RuvA tetramers; dsDNA enters through RuvA and exits via RuvB. An RuvB hexamer assembles on each DNA strand where it exits the tetramer. Each RuvB hexamer is contacted by two RuvA subunits (via domain III) on 2 adjacent RuvB subunits; this complex drives branch migration. In the full resolvosome a probable DNA-RuvA(4)-RuvB(12)-RuvC(2) complex forms which resolves the HJ.</text>
</comment>
<feature type="domain" description="Helix-hairpin-helix DNA-binding motif class 1" evidence="7">
    <location>
        <begin position="107"/>
        <end position="126"/>
    </location>
</feature>
<dbReference type="HAMAP" id="MF_00031">
    <property type="entry name" value="DNA_HJ_migration_RuvA"/>
    <property type="match status" value="1"/>
</dbReference>
<dbReference type="InterPro" id="IPR000085">
    <property type="entry name" value="RuvA"/>
</dbReference>
<keyword evidence="2 6" id="KW-0227">DNA damage</keyword>
<dbReference type="Pfam" id="PF01330">
    <property type="entry name" value="RuvA_N"/>
    <property type="match status" value="1"/>
</dbReference>
<accession>A0A7K2IX97</accession>
<dbReference type="GO" id="GO:0000400">
    <property type="term" value="F:four-way junction DNA binding"/>
    <property type="evidence" value="ECO:0007669"/>
    <property type="project" value="UniProtKB-UniRule"/>
</dbReference>
<evidence type="ECO:0000313" key="9">
    <source>
        <dbReference type="Proteomes" id="UP000467124"/>
    </source>
</evidence>
<evidence type="ECO:0000259" key="7">
    <source>
        <dbReference type="SMART" id="SM00278"/>
    </source>
</evidence>
<dbReference type="Pfam" id="PF14520">
    <property type="entry name" value="HHH_5"/>
    <property type="match status" value="1"/>
</dbReference>
<comment type="similarity">
    <text evidence="6">Belongs to the RuvA family.</text>
</comment>
<feature type="domain" description="Helix-hairpin-helix DNA-binding motif class 1" evidence="7">
    <location>
        <begin position="72"/>
        <end position="91"/>
    </location>
</feature>
<dbReference type="NCBIfam" id="TIGR00084">
    <property type="entry name" value="ruvA"/>
    <property type="match status" value="1"/>
</dbReference>
<sequence>MIAFLTGRVAARGAGSAVIDVGGVGMTVQCTPSALSRLHVGDEGTVATSLVVREDSLTLFGFVDDDEKHVFEQVQTASGVGPRLALAMLAVHSPDSLRQAVHTEDTAALTRVPGIGKKGAQRIVLELRGKLDAPIGTDGTLPGTEGTANGRANGAWRGQVVSGLVNLGWSAKDAEAAASAVADEAADTDDVTVLLRSALRKLSRI</sequence>
<dbReference type="InterPro" id="IPR036267">
    <property type="entry name" value="RuvA_C_sf"/>
</dbReference>
<gene>
    <name evidence="6 8" type="primary">ruvA</name>
    <name evidence="8" type="ORF">GTW20_19680</name>
</gene>